<keyword evidence="11" id="KW-0511">Multifunctional enzyme</keyword>
<evidence type="ECO:0000256" key="6">
    <source>
        <dbReference type="ARBA" id="ARBA00022963"/>
    </source>
</evidence>
<evidence type="ECO:0000256" key="5">
    <source>
        <dbReference type="ARBA" id="ARBA00022832"/>
    </source>
</evidence>
<comment type="caution">
    <text evidence="15">The sequence shown here is derived from an EMBL/GenBank/DDBJ whole genome shotgun (WGS) entry which is preliminary data.</text>
</comment>
<evidence type="ECO:0000313" key="15">
    <source>
        <dbReference type="EMBL" id="MBO1750540.1"/>
    </source>
</evidence>
<dbReference type="AlphaFoldDB" id="A0A939LQ63"/>
<dbReference type="SUPFAM" id="SSF52096">
    <property type="entry name" value="ClpP/crotonase"/>
    <property type="match status" value="1"/>
</dbReference>
<comment type="pathway">
    <text evidence="1">Lipid metabolism; fatty acid beta-oxidation.</text>
</comment>
<evidence type="ECO:0000259" key="14">
    <source>
        <dbReference type="Pfam" id="PF02737"/>
    </source>
</evidence>
<dbReference type="InterPro" id="IPR006108">
    <property type="entry name" value="3HC_DH_C"/>
</dbReference>
<dbReference type="PANTHER" id="PTHR43612:SF3">
    <property type="entry name" value="TRIFUNCTIONAL ENZYME SUBUNIT ALPHA, MITOCHONDRIAL"/>
    <property type="match status" value="1"/>
</dbReference>
<keyword evidence="7" id="KW-0560">Oxidoreductase</keyword>
<keyword evidence="8" id="KW-0520">NAD</keyword>
<evidence type="ECO:0000313" key="16">
    <source>
        <dbReference type="Proteomes" id="UP000664209"/>
    </source>
</evidence>
<evidence type="ECO:0000259" key="13">
    <source>
        <dbReference type="Pfam" id="PF00725"/>
    </source>
</evidence>
<reference evidence="15" key="1">
    <citation type="submission" date="2021-03" db="EMBL/GenBank/DDBJ databases">
        <title>Actinotalea soli sp. nov., isolated from soil.</title>
        <authorList>
            <person name="Ping W."/>
            <person name="Zhang J."/>
        </authorList>
    </citation>
    <scope>NUCLEOTIDE SEQUENCE</scope>
    <source>
        <strain evidence="15">BY-33</strain>
    </source>
</reference>
<sequence length="722" mass="75448">MSATHGTPPGPDQEATRRLAGLPGERVAHALVRDVPLPDGGVLALLTIDNGLDHTKPTTLGPGGLAELHTALTTQRDRAAAGEIQALAVTGKPYYLAAGADLGYMAAIADAAEARAVAQAGHRTLRLLGELGVPTFAFVNGAALGGGLEVALHCTYRSAAADVGALALPEVFLGLVPGWGGCYLAPHLLGVRRAVDLVIQRPLANNRTTSAVAALDMGLVDTVLDPADFLEQSIRWCAEVLAGRVVVPRPELEDQGTWDATVAAARTALDQRLHGSRPAPYRALDLVAAARTASRDEAFAAEDEVLTELLMTDELRAGLYAFDLTTRKARKPAGAPDAALARPVRRVGIVGAGLMAGQLAVLIARRLKVPVVMREVDEDRVAAGLAGVRRLVEGMASKGRVSEDEAHRLLASITISTDLGTLAGADLVIEAVTEVMSVKQTVLAQLEGVVDAETVLATNTSALSVAEMSEQLEHPERVVGLHFFNPVAQMPLIEVVRTAQSSDAALATAFAVAKDLRKTAVGVADRPGFVVNRLLLRMLADVAATVEAGTPVGVADRALRPLGLPMGPFALIQLVGLPVALHVLGSLHAELGPRYPLSPGLERLAAEGRRVVPEPDGTGAETEVDPAIQEAFGEPGGPGALDEAGVLDVVRRGLAQEIGFMLEEQVVAGPEQIDLCMVLGAGWPFHLGGIIPYLDRTGVSEDVIGRRLLARGTADLPERVSS</sequence>
<dbReference type="InterPro" id="IPR006176">
    <property type="entry name" value="3-OHacyl-CoA_DH_NAD-bd"/>
</dbReference>
<comment type="similarity">
    <text evidence="4">Belongs to the 3-hydroxyacyl-CoA dehydrogenase family.</text>
</comment>
<dbReference type="GO" id="GO:0070403">
    <property type="term" value="F:NAD+ binding"/>
    <property type="evidence" value="ECO:0007669"/>
    <property type="project" value="InterPro"/>
</dbReference>
<evidence type="ECO:0000256" key="8">
    <source>
        <dbReference type="ARBA" id="ARBA00023027"/>
    </source>
</evidence>
<dbReference type="GO" id="GO:0004300">
    <property type="term" value="F:enoyl-CoA hydratase activity"/>
    <property type="evidence" value="ECO:0007669"/>
    <property type="project" value="TreeGrafter"/>
</dbReference>
<dbReference type="InterPro" id="IPR013328">
    <property type="entry name" value="6PGD_dom2"/>
</dbReference>
<comment type="pathway">
    <text evidence="2">Lipid metabolism; butanoate metabolism.</text>
</comment>
<keyword evidence="5" id="KW-0276">Fatty acid metabolism</keyword>
<evidence type="ECO:0000256" key="11">
    <source>
        <dbReference type="ARBA" id="ARBA00023268"/>
    </source>
</evidence>
<evidence type="ECO:0000256" key="2">
    <source>
        <dbReference type="ARBA" id="ARBA00005086"/>
    </source>
</evidence>
<dbReference type="SUPFAM" id="SSF48179">
    <property type="entry name" value="6-phosphogluconate dehydrogenase C-terminal domain-like"/>
    <property type="match status" value="2"/>
</dbReference>
<dbReference type="Pfam" id="PF00378">
    <property type="entry name" value="ECH_1"/>
    <property type="match status" value="1"/>
</dbReference>
<proteinExistence type="inferred from homology"/>
<evidence type="ECO:0000256" key="7">
    <source>
        <dbReference type="ARBA" id="ARBA00023002"/>
    </source>
</evidence>
<keyword evidence="10" id="KW-0456">Lyase</keyword>
<dbReference type="FunFam" id="3.40.50.720:FF:000009">
    <property type="entry name" value="Fatty oxidation complex, alpha subunit"/>
    <property type="match status" value="1"/>
</dbReference>
<evidence type="ECO:0000256" key="9">
    <source>
        <dbReference type="ARBA" id="ARBA00023098"/>
    </source>
</evidence>
<dbReference type="InterPro" id="IPR008927">
    <property type="entry name" value="6-PGluconate_DH-like_C_sf"/>
</dbReference>
<evidence type="ECO:0000256" key="1">
    <source>
        <dbReference type="ARBA" id="ARBA00005005"/>
    </source>
</evidence>
<evidence type="ECO:0000256" key="10">
    <source>
        <dbReference type="ARBA" id="ARBA00023239"/>
    </source>
</evidence>
<keyword evidence="16" id="KW-1185">Reference proteome</keyword>
<dbReference type="Gene3D" id="1.10.1040.10">
    <property type="entry name" value="N-(1-d-carboxylethyl)-l-norvaline Dehydrogenase, domain 2"/>
    <property type="match status" value="2"/>
</dbReference>
<dbReference type="GO" id="GO:0016509">
    <property type="term" value="F:long-chain (3S)-3-hydroxyacyl-CoA dehydrogenase (NAD+) activity"/>
    <property type="evidence" value="ECO:0007669"/>
    <property type="project" value="TreeGrafter"/>
</dbReference>
<keyword evidence="9" id="KW-0443">Lipid metabolism</keyword>
<comment type="catalytic activity">
    <reaction evidence="12">
        <text>a (3S)-3-hydroxyacyl-CoA + NAD(+) = a 3-oxoacyl-CoA + NADH + H(+)</text>
        <dbReference type="Rhea" id="RHEA:22432"/>
        <dbReference type="ChEBI" id="CHEBI:15378"/>
        <dbReference type="ChEBI" id="CHEBI:57318"/>
        <dbReference type="ChEBI" id="CHEBI:57540"/>
        <dbReference type="ChEBI" id="CHEBI:57945"/>
        <dbReference type="ChEBI" id="CHEBI:90726"/>
        <dbReference type="EC" id="1.1.1.35"/>
    </reaction>
</comment>
<accession>A0A939LQ63</accession>
<dbReference type="Gene3D" id="3.90.226.10">
    <property type="entry name" value="2-enoyl-CoA Hydratase, Chain A, domain 1"/>
    <property type="match status" value="1"/>
</dbReference>
<keyword evidence="6" id="KW-0442">Lipid degradation</keyword>
<dbReference type="CDD" id="cd06558">
    <property type="entry name" value="crotonase-like"/>
    <property type="match status" value="1"/>
</dbReference>
<dbReference type="Gene3D" id="3.40.50.720">
    <property type="entry name" value="NAD(P)-binding Rossmann-like Domain"/>
    <property type="match status" value="1"/>
</dbReference>
<organism evidence="15 16">
    <name type="scientific">Actinotalea soli</name>
    <dbReference type="NCBI Taxonomy" id="2819234"/>
    <lineage>
        <taxon>Bacteria</taxon>
        <taxon>Bacillati</taxon>
        <taxon>Actinomycetota</taxon>
        <taxon>Actinomycetes</taxon>
        <taxon>Micrococcales</taxon>
        <taxon>Cellulomonadaceae</taxon>
        <taxon>Actinotalea</taxon>
    </lineage>
</organism>
<dbReference type="InterPro" id="IPR029045">
    <property type="entry name" value="ClpP/crotonase-like_dom_sf"/>
</dbReference>
<protein>
    <submittedName>
        <fullName evidence="15">Enoyl-CoA hydratase/isomerase family protein</fullName>
    </submittedName>
</protein>
<dbReference type="Pfam" id="PF00725">
    <property type="entry name" value="3HCDH"/>
    <property type="match status" value="1"/>
</dbReference>
<dbReference type="InterPro" id="IPR001753">
    <property type="entry name" value="Enoyl-CoA_hydra/iso"/>
</dbReference>
<dbReference type="RefSeq" id="WP_208054179.1">
    <property type="nucleotide sequence ID" value="NZ_JAGEMK010000001.1"/>
</dbReference>
<evidence type="ECO:0000256" key="12">
    <source>
        <dbReference type="ARBA" id="ARBA00049556"/>
    </source>
</evidence>
<dbReference type="SUPFAM" id="SSF51735">
    <property type="entry name" value="NAD(P)-binding Rossmann-fold domains"/>
    <property type="match status" value="1"/>
</dbReference>
<gene>
    <name evidence="15" type="ORF">J4G33_01850</name>
</gene>
<feature type="domain" description="3-hydroxyacyl-CoA dehydrogenase NAD binding" evidence="14">
    <location>
        <begin position="347"/>
        <end position="525"/>
    </location>
</feature>
<evidence type="ECO:0000256" key="3">
    <source>
        <dbReference type="ARBA" id="ARBA00007005"/>
    </source>
</evidence>
<dbReference type="InterPro" id="IPR050136">
    <property type="entry name" value="FA_oxidation_alpha_subunit"/>
</dbReference>
<dbReference type="EMBL" id="JAGEMK010000001">
    <property type="protein sequence ID" value="MBO1750540.1"/>
    <property type="molecule type" value="Genomic_DNA"/>
</dbReference>
<evidence type="ECO:0000256" key="4">
    <source>
        <dbReference type="ARBA" id="ARBA00009463"/>
    </source>
</evidence>
<name>A0A939LQ63_9CELL</name>
<dbReference type="GO" id="GO:0006635">
    <property type="term" value="P:fatty acid beta-oxidation"/>
    <property type="evidence" value="ECO:0007669"/>
    <property type="project" value="UniProtKB-ARBA"/>
</dbReference>
<dbReference type="InterPro" id="IPR036291">
    <property type="entry name" value="NAD(P)-bd_dom_sf"/>
</dbReference>
<dbReference type="PANTHER" id="PTHR43612">
    <property type="entry name" value="TRIFUNCTIONAL ENZYME SUBUNIT ALPHA"/>
    <property type="match status" value="1"/>
</dbReference>
<feature type="domain" description="3-hydroxyacyl-CoA dehydrogenase C-terminal" evidence="13">
    <location>
        <begin position="528"/>
        <end position="609"/>
    </location>
</feature>
<dbReference type="Proteomes" id="UP000664209">
    <property type="component" value="Unassembled WGS sequence"/>
</dbReference>
<dbReference type="Pfam" id="PF02737">
    <property type="entry name" value="3HCDH_N"/>
    <property type="match status" value="1"/>
</dbReference>
<comment type="similarity">
    <text evidence="3">In the central section; belongs to the 3-hydroxyacyl-CoA dehydrogenase family.</text>
</comment>